<name>A0AAW1BDU7_CROAD</name>
<protein>
    <submittedName>
        <fullName evidence="2">Uncharacterized protein</fullName>
    </submittedName>
</protein>
<sequence length="98" mass="11072">MDKERRAGGLNKANEITCSAFLFASLIPLLDNKASIDTQLERNREGRGKGVSVSPQWPPVTSPRSLMRCSHQHNEAEKQNDLMISKLIHAKTQEMKRK</sequence>
<accession>A0AAW1BDU7</accession>
<feature type="region of interest" description="Disordered" evidence="1">
    <location>
        <begin position="42"/>
        <end position="65"/>
    </location>
</feature>
<dbReference type="Proteomes" id="UP001474421">
    <property type="component" value="Unassembled WGS sequence"/>
</dbReference>
<organism evidence="2 3">
    <name type="scientific">Crotalus adamanteus</name>
    <name type="common">Eastern diamondback rattlesnake</name>
    <dbReference type="NCBI Taxonomy" id="8729"/>
    <lineage>
        <taxon>Eukaryota</taxon>
        <taxon>Metazoa</taxon>
        <taxon>Chordata</taxon>
        <taxon>Craniata</taxon>
        <taxon>Vertebrata</taxon>
        <taxon>Euteleostomi</taxon>
        <taxon>Lepidosauria</taxon>
        <taxon>Squamata</taxon>
        <taxon>Bifurcata</taxon>
        <taxon>Unidentata</taxon>
        <taxon>Episquamata</taxon>
        <taxon>Toxicofera</taxon>
        <taxon>Serpentes</taxon>
        <taxon>Colubroidea</taxon>
        <taxon>Viperidae</taxon>
        <taxon>Crotalinae</taxon>
        <taxon>Crotalus</taxon>
    </lineage>
</organism>
<evidence type="ECO:0000313" key="3">
    <source>
        <dbReference type="Proteomes" id="UP001474421"/>
    </source>
</evidence>
<dbReference type="EMBL" id="JAOTOJ010000006">
    <property type="protein sequence ID" value="KAK9399936.1"/>
    <property type="molecule type" value="Genomic_DNA"/>
</dbReference>
<gene>
    <name evidence="2" type="ORF">NXF25_012955</name>
</gene>
<proteinExistence type="predicted"/>
<dbReference type="AlphaFoldDB" id="A0AAW1BDU7"/>
<evidence type="ECO:0000313" key="2">
    <source>
        <dbReference type="EMBL" id="KAK9399936.1"/>
    </source>
</evidence>
<reference evidence="2 3" key="1">
    <citation type="journal article" date="2024" name="Proc. Natl. Acad. Sci. U.S.A.">
        <title>The genetic regulatory architecture and epigenomic basis for age-related changes in rattlesnake venom.</title>
        <authorList>
            <person name="Hogan M.P."/>
            <person name="Holding M.L."/>
            <person name="Nystrom G.S."/>
            <person name="Colston T.J."/>
            <person name="Bartlett D.A."/>
            <person name="Mason A.J."/>
            <person name="Ellsworth S.A."/>
            <person name="Rautsaw R.M."/>
            <person name="Lawrence K.C."/>
            <person name="Strickland J.L."/>
            <person name="He B."/>
            <person name="Fraser P."/>
            <person name="Margres M.J."/>
            <person name="Gilbert D.M."/>
            <person name="Gibbs H.L."/>
            <person name="Parkinson C.L."/>
            <person name="Rokyta D.R."/>
        </authorList>
    </citation>
    <scope>NUCLEOTIDE SEQUENCE [LARGE SCALE GENOMIC DNA]</scope>
    <source>
        <strain evidence="2">DRR0105</strain>
    </source>
</reference>
<keyword evidence="3" id="KW-1185">Reference proteome</keyword>
<comment type="caution">
    <text evidence="2">The sequence shown here is derived from an EMBL/GenBank/DDBJ whole genome shotgun (WGS) entry which is preliminary data.</text>
</comment>
<evidence type="ECO:0000256" key="1">
    <source>
        <dbReference type="SAM" id="MobiDB-lite"/>
    </source>
</evidence>